<comment type="catalytic activity">
    <reaction evidence="9 10 11 14">
        <text>Hydrolysis of proteins in presence of ATP.</text>
        <dbReference type="EC" id="3.4.21.53"/>
    </reaction>
</comment>
<keyword evidence="3 10" id="KW-0645">Protease</keyword>
<feature type="domain" description="Lon N-terminal" evidence="18">
    <location>
        <begin position="18"/>
        <end position="215"/>
    </location>
</feature>
<dbReference type="SMART" id="SM00382">
    <property type="entry name" value="AAA"/>
    <property type="match status" value="1"/>
</dbReference>
<feature type="compositionally biased region" description="Low complexity" evidence="16">
    <location>
        <begin position="816"/>
        <end position="832"/>
    </location>
</feature>
<dbReference type="PIRSF" id="PIRSF001174">
    <property type="entry name" value="Lon_proteas"/>
    <property type="match status" value="1"/>
</dbReference>
<dbReference type="InterPro" id="IPR008268">
    <property type="entry name" value="Peptidase_S16_AS"/>
</dbReference>
<dbReference type="GO" id="GO:0004176">
    <property type="term" value="F:ATP-dependent peptidase activity"/>
    <property type="evidence" value="ECO:0007669"/>
    <property type="project" value="UniProtKB-UniRule"/>
</dbReference>
<dbReference type="PRINTS" id="PR00830">
    <property type="entry name" value="ENDOLAPTASE"/>
</dbReference>
<evidence type="ECO:0000256" key="16">
    <source>
        <dbReference type="SAM" id="MobiDB-lite"/>
    </source>
</evidence>
<dbReference type="SUPFAM" id="SSF88697">
    <property type="entry name" value="PUA domain-like"/>
    <property type="match status" value="1"/>
</dbReference>
<evidence type="ECO:0000256" key="9">
    <source>
        <dbReference type="ARBA" id="ARBA00050665"/>
    </source>
</evidence>
<evidence type="ECO:0000256" key="15">
    <source>
        <dbReference type="RuleBase" id="RU000591"/>
    </source>
</evidence>
<comment type="subcellular location">
    <subcellularLocation>
        <location evidence="1 10 11">Cytoplasm</location>
    </subcellularLocation>
</comment>
<organism evidence="19 20">
    <name type="scientific">Candidatus Desulfovibrio intestinipullorum</name>
    <dbReference type="NCBI Taxonomy" id="2838536"/>
    <lineage>
        <taxon>Bacteria</taxon>
        <taxon>Pseudomonadati</taxon>
        <taxon>Thermodesulfobacteriota</taxon>
        <taxon>Desulfovibrionia</taxon>
        <taxon>Desulfovibrionales</taxon>
        <taxon>Desulfovibrionaceae</taxon>
        <taxon>Desulfovibrio</taxon>
    </lineage>
</organism>
<dbReference type="InterPro" id="IPR015947">
    <property type="entry name" value="PUA-like_sf"/>
</dbReference>
<evidence type="ECO:0000256" key="4">
    <source>
        <dbReference type="ARBA" id="ARBA00022741"/>
    </source>
</evidence>
<keyword evidence="7 10" id="KW-0067">ATP-binding</keyword>
<protein>
    <recommendedName>
        <fullName evidence="10 11">Lon protease</fullName>
        <ecNumber evidence="10 11">3.4.21.53</ecNumber>
    </recommendedName>
    <alternativeName>
        <fullName evidence="10">ATP-dependent protease La</fullName>
    </alternativeName>
</protein>
<dbReference type="InterPro" id="IPR020568">
    <property type="entry name" value="Ribosomal_Su5_D2-typ_SF"/>
</dbReference>
<evidence type="ECO:0000256" key="11">
    <source>
        <dbReference type="PIRNR" id="PIRNR001174"/>
    </source>
</evidence>
<sequence length="869" mass="95819">MVKPSHDTPSSSSSRRQLVVLPVVDVVIFPRTVIPLYVGREQSMLAVDHAYRTHTPVFVALQKDTRQDQVKSAGDLHTIGVCCEIVQMFRMPDGTIKGLFEGSQRASLESLSFQKGIPMASVSPVADQPGSASHTRAMTELIREAVEEMLRDGGKLGRTSPDVLRPILEMDNVSAMADALASRLSISCQEKQVLLETLDVGQRLEAVYGHIATVNTTAALEKHIKMRVREQMDKTQREYYLTEQLKVINKELGRDVDVMEDINNLERRLREKNLPEAARQRGLAEVNKLRSMTSMAPEHTILRTYVEWILDLPWNDLAEEHINLDEARAILDKNHYGIEKPKERILEYLAVQKLSKGIRGPILCLVGPPGVGKTSLARSVAAATGREYLRLSLGGVRDEAEIRGHRRTYIGALPGKIIQSLKRVKSNNPLFCLDEIDKMSQSERGDPAAALLEVLDPEQNSTYMDHYLDLDYDLSKIFFITTANSLDAIPGPLLDRMEVIELNSYLETEKFHIARNFLIPRQLKENGLKPENIDITDEAILALIRDYTREAGVRTLERRIAKLCRRTAVQLLERKELSWKNRVEPEQLKDIFGAATARHDSREEQPCVGVCTALAWTPMGGDILFVETSLMAGTGIVSTTGKLGEVMQESAKAAMTYVRAHAADFGLAPDFHKRIDIHVHVPDGATPKDGPSAGITIASAITSALLNIPARHDVAMTGEISLRGRVLPIGGLREKLLAAKRAGIFNVVLPKANENDVQDVPADIREGLNLFFVEHVHEVLPLVLMASPEEIYSGTNRTCIADSLRVQARPDEDKAGAATARAAGTRAASAKTTAERAASEKPRRKPRAAKTGTAATTAEPAGTAEPDQA</sequence>
<keyword evidence="8 10" id="KW-0346">Stress response</keyword>
<dbReference type="PROSITE" id="PS01046">
    <property type="entry name" value="LON_SER"/>
    <property type="match status" value="1"/>
</dbReference>
<dbReference type="NCBIfam" id="TIGR00763">
    <property type="entry name" value="lon"/>
    <property type="match status" value="1"/>
</dbReference>
<dbReference type="SMART" id="SM00464">
    <property type="entry name" value="LON"/>
    <property type="match status" value="1"/>
</dbReference>
<keyword evidence="2 10" id="KW-0963">Cytoplasm</keyword>
<dbReference type="GO" id="GO:0004252">
    <property type="term" value="F:serine-type endopeptidase activity"/>
    <property type="evidence" value="ECO:0007669"/>
    <property type="project" value="UniProtKB-UniRule"/>
</dbReference>
<evidence type="ECO:0000256" key="6">
    <source>
        <dbReference type="ARBA" id="ARBA00022825"/>
    </source>
</evidence>
<dbReference type="GO" id="GO:0016887">
    <property type="term" value="F:ATP hydrolysis activity"/>
    <property type="evidence" value="ECO:0007669"/>
    <property type="project" value="UniProtKB-UniRule"/>
</dbReference>
<dbReference type="GO" id="GO:0006515">
    <property type="term" value="P:protein quality control for misfolded or incompletely synthesized proteins"/>
    <property type="evidence" value="ECO:0007669"/>
    <property type="project" value="UniProtKB-UniRule"/>
</dbReference>
<dbReference type="AlphaFoldDB" id="A0A9D1PY97"/>
<comment type="function">
    <text evidence="10">ATP-dependent serine protease that mediates the selective degradation of mutant and abnormal proteins as well as certain short-lived regulatory proteins. Required for cellular homeostasis and for survival from DNA damage and developmental changes induced by stress. Degrades polypeptides processively to yield small peptide fragments that are 5 to 10 amino acids long. Binds to DNA in a double-stranded, site-specific manner.</text>
</comment>
<dbReference type="InterPro" id="IPR054594">
    <property type="entry name" value="Lon_lid"/>
</dbReference>
<dbReference type="InterPro" id="IPR027417">
    <property type="entry name" value="P-loop_NTPase"/>
</dbReference>
<dbReference type="InterPro" id="IPR027543">
    <property type="entry name" value="Lon_bac"/>
</dbReference>
<feature type="region of interest" description="Disordered" evidence="16">
    <location>
        <begin position="808"/>
        <end position="869"/>
    </location>
</feature>
<dbReference type="GO" id="GO:0005737">
    <property type="term" value="C:cytoplasm"/>
    <property type="evidence" value="ECO:0007669"/>
    <property type="project" value="UniProtKB-SubCell"/>
</dbReference>
<dbReference type="SUPFAM" id="SSF52540">
    <property type="entry name" value="P-loop containing nucleoside triphosphate hydrolases"/>
    <property type="match status" value="1"/>
</dbReference>
<dbReference type="InterPro" id="IPR003959">
    <property type="entry name" value="ATPase_AAA_core"/>
</dbReference>
<dbReference type="PROSITE" id="PS51786">
    <property type="entry name" value="LON_PROTEOLYTIC"/>
    <property type="match status" value="1"/>
</dbReference>
<comment type="similarity">
    <text evidence="10 11 14 15">Belongs to the peptidase S16 family.</text>
</comment>
<feature type="domain" description="Lon proteolytic" evidence="17">
    <location>
        <begin position="605"/>
        <end position="786"/>
    </location>
</feature>
<feature type="compositionally biased region" description="Low complexity" evidence="16">
    <location>
        <begin position="849"/>
        <end position="869"/>
    </location>
</feature>
<dbReference type="Pfam" id="PF00004">
    <property type="entry name" value="AAA"/>
    <property type="match status" value="1"/>
</dbReference>
<accession>A0A9D1PY97</accession>
<dbReference type="InterPro" id="IPR046336">
    <property type="entry name" value="Lon_prtase_N_sf"/>
</dbReference>
<dbReference type="Gene3D" id="1.10.8.60">
    <property type="match status" value="1"/>
</dbReference>
<dbReference type="GO" id="GO:0005524">
    <property type="term" value="F:ATP binding"/>
    <property type="evidence" value="ECO:0007669"/>
    <property type="project" value="UniProtKB-UniRule"/>
</dbReference>
<keyword evidence="6 10" id="KW-0720">Serine protease</keyword>
<dbReference type="InterPro" id="IPR004815">
    <property type="entry name" value="Lon_bac/euk-typ"/>
</dbReference>
<comment type="induction">
    <text evidence="10">By heat shock.</text>
</comment>
<dbReference type="Gene3D" id="3.40.50.300">
    <property type="entry name" value="P-loop containing nucleotide triphosphate hydrolases"/>
    <property type="match status" value="1"/>
</dbReference>
<evidence type="ECO:0000259" key="18">
    <source>
        <dbReference type="PROSITE" id="PS51787"/>
    </source>
</evidence>
<dbReference type="SUPFAM" id="SSF54211">
    <property type="entry name" value="Ribosomal protein S5 domain 2-like"/>
    <property type="match status" value="1"/>
</dbReference>
<comment type="caution">
    <text evidence="19">The sequence shown here is derived from an EMBL/GenBank/DDBJ whole genome shotgun (WGS) entry which is preliminary data.</text>
</comment>
<dbReference type="InterPro" id="IPR014721">
    <property type="entry name" value="Ribsml_uS5_D2-typ_fold_subgr"/>
</dbReference>
<reference evidence="19" key="1">
    <citation type="journal article" date="2021" name="PeerJ">
        <title>Extensive microbial diversity within the chicken gut microbiome revealed by metagenomics and culture.</title>
        <authorList>
            <person name="Gilroy R."/>
            <person name="Ravi A."/>
            <person name="Getino M."/>
            <person name="Pursley I."/>
            <person name="Horton D.L."/>
            <person name="Alikhan N.F."/>
            <person name="Baker D."/>
            <person name="Gharbi K."/>
            <person name="Hall N."/>
            <person name="Watson M."/>
            <person name="Adriaenssens E.M."/>
            <person name="Foster-Nyarko E."/>
            <person name="Jarju S."/>
            <person name="Secka A."/>
            <person name="Antonio M."/>
            <person name="Oren A."/>
            <person name="Chaudhuri R.R."/>
            <person name="La Ragione R."/>
            <person name="Hildebrand F."/>
            <person name="Pallen M.J."/>
        </authorList>
    </citation>
    <scope>NUCLEOTIDE SEQUENCE</scope>
    <source>
        <strain evidence="19">ChiHecec2B26-446</strain>
    </source>
</reference>
<dbReference type="Pfam" id="PF05362">
    <property type="entry name" value="Lon_C"/>
    <property type="match status" value="1"/>
</dbReference>
<dbReference type="Pfam" id="PF02190">
    <property type="entry name" value="LON_substr_bdg"/>
    <property type="match status" value="1"/>
</dbReference>
<dbReference type="HAMAP" id="MF_01973">
    <property type="entry name" value="lon_bact"/>
    <property type="match status" value="1"/>
</dbReference>
<dbReference type="Proteomes" id="UP000886752">
    <property type="component" value="Unassembled WGS sequence"/>
</dbReference>
<dbReference type="EMBL" id="DXHV01000083">
    <property type="protein sequence ID" value="HIW01508.1"/>
    <property type="molecule type" value="Genomic_DNA"/>
</dbReference>
<dbReference type="Gene3D" id="1.20.58.1480">
    <property type="match status" value="1"/>
</dbReference>
<evidence type="ECO:0000256" key="2">
    <source>
        <dbReference type="ARBA" id="ARBA00022490"/>
    </source>
</evidence>
<keyword evidence="5 10" id="KW-0378">Hydrolase</keyword>
<dbReference type="GO" id="GO:0034605">
    <property type="term" value="P:cellular response to heat"/>
    <property type="evidence" value="ECO:0007669"/>
    <property type="project" value="UniProtKB-UniRule"/>
</dbReference>
<proteinExistence type="evidence at transcript level"/>
<dbReference type="InterPro" id="IPR027065">
    <property type="entry name" value="Lon_Prtase"/>
</dbReference>
<dbReference type="PANTHER" id="PTHR10046">
    <property type="entry name" value="ATP DEPENDENT LON PROTEASE FAMILY MEMBER"/>
    <property type="match status" value="1"/>
</dbReference>
<dbReference type="InterPro" id="IPR008269">
    <property type="entry name" value="Lon_proteolytic"/>
</dbReference>
<evidence type="ECO:0000256" key="8">
    <source>
        <dbReference type="ARBA" id="ARBA00023016"/>
    </source>
</evidence>
<dbReference type="PROSITE" id="PS51787">
    <property type="entry name" value="LON_N"/>
    <property type="match status" value="1"/>
</dbReference>
<dbReference type="Pfam" id="PF22667">
    <property type="entry name" value="Lon_lid"/>
    <property type="match status" value="1"/>
</dbReference>
<evidence type="ECO:0000256" key="14">
    <source>
        <dbReference type="PROSITE-ProRule" id="PRU01122"/>
    </source>
</evidence>
<evidence type="ECO:0000256" key="13">
    <source>
        <dbReference type="PIRSR" id="PIRSR001174-2"/>
    </source>
</evidence>
<evidence type="ECO:0000256" key="7">
    <source>
        <dbReference type="ARBA" id="ARBA00022840"/>
    </source>
</evidence>
<dbReference type="GO" id="GO:0043565">
    <property type="term" value="F:sequence-specific DNA binding"/>
    <property type="evidence" value="ECO:0007669"/>
    <property type="project" value="UniProtKB-UniRule"/>
</dbReference>
<keyword evidence="4 10" id="KW-0547">Nucleotide-binding</keyword>
<dbReference type="Gene3D" id="1.20.5.5270">
    <property type="match status" value="1"/>
</dbReference>
<reference evidence="19" key="2">
    <citation type="submission" date="2021-04" db="EMBL/GenBank/DDBJ databases">
        <authorList>
            <person name="Gilroy R."/>
        </authorList>
    </citation>
    <scope>NUCLEOTIDE SEQUENCE</scope>
    <source>
        <strain evidence="19">ChiHecec2B26-446</strain>
    </source>
</reference>
<evidence type="ECO:0000256" key="12">
    <source>
        <dbReference type="PIRSR" id="PIRSR001174-1"/>
    </source>
</evidence>
<dbReference type="InterPro" id="IPR003593">
    <property type="entry name" value="AAA+_ATPase"/>
</dbReference>
<feature type="binding site" evidence="10 13">
    <location>
        <begin position="367"/>
        <end position="374"/>
    </location>
    <ligand>
        <name>ATP</name>
        <dbReference type="ChEBI" id="CHEBI:30616"/>
    </ligand>
</feature>
<feature type="active site" evidence="10 12">
    <location>
        <position position="735"/>
    </location>
</feature>
<gene>
    <name evidence="10 19" type="primary">lon</name>
    <name evidence="19" type="ORF">H9894_10050</name>
</gene>
<dbReference type="FunFam" id="3.40.50.300:FF:000021">
    <property type="entry name" value="Lon protease homolog"/>
    <property type="match status" value="1"/>
</dbReference>
<feature type="active site" evidence="10 12">
    <location>
        <position position="692"/>
    </location>
</feature>
<dbReference type="Gene3D" id="3.30.230.10">
    <property type="match status" value="1"/>
</dbReference>
<dbReference type="Gene3D" id="2.30.130.40">
    <property type="entry name" value="LON domain-like"/>
    <property type="match status" value="1"/>
</dbReference>
<evidence type="ECO:0000256" key="5">
    <source>
        <dbReference type="ARBA" id="ARBA00022801"/>
    </source>
</evidence>
<evidence type="ECO:0000256" key="1">
    <source>
        <dbReference type="ARBA" id="ARBA00004496"/>
    </source>
</evidence>
<evidence type="ECO:0000256" key="3">
    <source>
        <dbReference type="ARBA" id="ARBA00022670"/>
    </source>
</evidence>
<comment type="subunit">
    <text evidence="10 11">Homohexamer. Organized in a ring with a central cavity.</text>
</comment>
<evidence type="ECO:0000256" key="10">
    <source>
        <dbReference type="HAMAP-Rule" id="MF_01973"/>
    </source>
</evidence>
<name>A0A9D1PY97_9BACT</name>
<dbReference type="CDD" id="cd19500">
    <property type="entry name" value="RecA-like_Lon"/>
    <property type="match status" value="1"/>
</dbReference>
<dbReference type="EC" id="3.4.21.53" evidence="10 11"/>
<evidence type="ECO:0000313" key="19">
    <source>
        <dbReference type="EMBL" id="HIW01508.1"/>
    </source>
</evidence>
<evidence type="ECO:0000259" key="17">
    <source>
        <dbReference type="PROSITE" id="PS51786"/>
    </source>
</evidence>
<dbReference type="InterPro" id="IPR003111">
    <property type="entry name" value="Lon_prtase_N"/>
</dbReference>
<evidence type="ECO:0000313" key="20">
    <source>
        <dbReference type="Proteomes" id="UP000886752"/>
    </source>
</evidence>